<dbReference type="GO" id="GO:0000155">
    <property type="term" value="F:phosphorelay sensor kinase activity"/>
    <property type="evidence" value="ECO:0007669"/>
    <property type="project" value="InterPro"/>
</dbReference>
<accession>A0A4R0P9U8</accession>
<keyword evidence="3" id="KW-0808">Transferase</keyword>
<feature type="transmembrane region" description="Helical" evidence="1">
    <location>
        <begin position="78"/>
        <end position="98"/>
    </location>
</feature>
<dbReference type="AlphaFoldDB" id="A0A4R0P9U8"/>
<feature type="transmembrane region" description="Helical" evidence="1">
    <location>
        <begin position="47"/>
        <end position="66"/>
    </location>
</feature>
<keyword evidence="1" id="KW-0472">Membrane</keyword>
<dbReference type="PANTHER" id="PTHR34220">
    <property type="entry name" value="SENSOR HISTIDINE KINASE YPDA"/>
    <property type="match status" value="1"/>
</dbReference>
<protein>
    <submittedName>
        <fullName evidence="3">Histidine kinase</fullName>
    </submittedName>
</protein>
<comment type="caution">
    <text evidence="3">The sequence shown here is derived from an EMBL/GenBank/DDBJ whole genome shotgun (WGS) entry which is preliminary data.</text>
</comment>
<dbReference type="Pfam" id="PF06580">
    <property type="entry name" value="His_kinase"/>
    <property type="match status" value="1"/>
</dbReference>
<dbReference type="InterPro" id="IPR050640">
    <property type="entry name" value="Bact_2-comp_sensor_kinase"/>
</dbReference>
<keyword evidence="4" id="KW-1185">Reference proteome</keyword>
<dbReference type="PANTHER" id="PTHR34220:SF7">
    <property type="entry name" value="SENSOR HISTIDINE KINASE YPDA"/>
    <property type="match status" value="1"/>
</dbReference>
<evidence type="ECO:0000313" key="4">
    <source>
        <dbReference type="Proteomes" id="UP000291485"/>
    </source>
</evidence>
<evidence type="ECO:0000256" key="1">
    <source>
        <dbReference type="SAM" id="Phobius"/>
    </source>
</evidence>
<dbReference type="OrthoDB" id="9792992at2"/>
<reference evidence="3 4" key="1">
    <citation type="submission" date="2019-02" db="EMBL/GenBank/DDBJ databases">
        <title>Pedobacter sp. RP-3-11 sp. nov., isolated from Arctic soil.</title>
        <authorList>
            <person name="Dahal R.H."/>
        </authorList>
    </citation>
    <scope>NUCLEOTIDE SEQUENCE [LARGE SCALE GENOMIC DNA]</scope>
    <source>
        <strain evidence="3 4">RP-3-11</strain>
    </source>
</reference>
<evidence type="ECO:0000259" key="2">
    <source>
        <dbReference type="Pfam" id="PF06580"/>
    </source>
</evidence>
<keyword evidence="1" id="KW-1133">Transmembrane helix</keyword>
<sequence length="370" mass="43583">MGIPHEKLLIKKLIGNKVHFIAWSLFIVYETLVIGLVYNIFGNPFTYLLHYAVIISFFYLLCEYLLPWSVNTKVSRWWRLPVALSIYLLGYIFFHYLADLLLIHTGAIVDEGKNPLNYQFVLKNIYRGLYFMGFSCGYFLIKERFKVRREQEILRQEHLNNIIEHQRTEQELSDTQNAYLKSQINPHFLFNTLDFIYHNIKGSPEIASEGIIHLSRLMRYAIDSDKQGKFINLGEELKHVETLLHLYRMRKNDNFNLKFEYGKETKHLTFIPLVLLTITENVLKHGDFSNRDHGACIRLYTDRENFYIESTNRTGNHSRSISSGKGIKNIHQRLIYAYGTDIVFQSNTDLLNQYSLNIRIPLKEIQKNSV</sequence>
<feature type="transmembrane region" description="Helical" evidence="1">
    <location>
        <begin position="125"/>
        <end position="141"/>
    </location>
</feature>
<dbReference type="InterPro" id="IPR010559">
    <property type="entry name" value="Sig_transdc_His_kin_internal"/>
</dbReference>
<feature type="domain" description="Signal transduction histidine kinase internal region" evidence="2">
    <location>
        <begin position="178"/>
        <end position="255"/>
    </location>
</feature>
<name>A0A4R0P9U8_9SPHI</name>
<evidence type="ECO:0000313" key="3">
    <source>
        <dbReference type="EMBL" id="TCD13002.1"/>
    </source>
</evidence>
<keyword evidence="1" id="KW-0812">Transmembrane</keyword>
<gene>
    <name evidence="3" type="ORF">EZ449_02845</name>
</gene>
<keyword evidence="3" id="KW-0418">Kinase</keyword>
<dbReference type="Proteomes" id="UP000291485">
    <property type="component" value="Unassembled WGS sequence"/>
</dbReference>
<feature type="transmembrane region" description="Helical" evidence="1">
    <location>
        <begin position="20"/>
        <end position="41"/>
    </location>
</feature>
<dbReference type="EMBL" id="SJSN01000001">
    <property type="protein sequence ID" value="TCD13002.1"/>
    <property type="molecule type" value="Genomic_DNA"/>
</dbReference>
<proteinExistence type="predicted"/>
<organism evidence="3 4">
    <name type="scientific">Pedobacter frigidisoli</name>
    <dbReference type="NCBI Taxonomy" id="2530455"/>
    <lineage>
        <taxon>Bacteria</taxon>
        <taxon>Pseudomonadati</taxon>
        <taxon>Bacteroidota</taxon>
        <taxon>Sphingobacteriia</taxon>
        <taxon>Sphingobacteriales</taxon>
        <taxon>Sphingobacteriaceae</taxon>
        <taxon>Pedobacter</taxon>
    </lineage>
</organism>
<dbReference type="GO" id="GO:0016020">
    <property type="term" value="C:membrane"/>
    <property type="evidence" value="ECO:0007669"/>
    <property type="project" value="InterPro"/>
</dbReference>